<dbReference type="EMBL" id="HBIF01001837">
    <property type="protein sequence ID" value="CAE0318289.1"/>
    <property type="molecule type" value="Transcribed_RNA"/>
</dbReference>
<reference evidence="1" key="1">
    <citation type="submission" date="2021-01" db="EMBL/GenBank/DDBJ databases">
        <authorList>
            <person name="Corre E."/>
            <person name="Pelletier E."/>
            <person name="Niang G."/>
            <person name="Scheremetjew M."/>
            <person name="Finn R."/>
            <person name="Kale V."/>
            <person name="Holt S."/>
            <person name="Cochrane G."/>
            <person name="Meng A."/>
            <person name="Brown T."/>
            <person name="Cohen L."/>
        </authorList>
    </citation>
    <scope>NUCLEOTIDE SEQUENCE</scope>
</reference>
<protein>
    <submittedName>
        <fullName evidence="1">Uncharacterized protein</fullName>
    </submittedName>
</protein>
<sequence>MQRFAPDSVLGTEQLESLLELKSLLLLNKRYFSLESKTYKHTLESKDGVITARAYLDDQLVSEVATRSFFNSRFGAAALVLEHYNKALFWKWLSQHKSYLSSKLES</sequence>
<accession>A0A7S3IBI4</accession>
<proteinExistence type="predicted"/>
<organism evidence="1">
    <name type="scientific">Fabrea salina</name>
    <dbReference type="NCBI Taxonomy" id="342563"/>
    <lineage>
        <taxon>Eukaryota</taxon>
        <taxon>Sar</taxon>
        <taxon>Alveolata</taxon>
        <taxon>Ciliophora</taxon>
        <taxon>Postciliodesmatophora</taxon>
        <taxon>Heterotrichea</taxon>
        <taxon>Heterotrichida</taxon>
        <taxon>Fabreidae</taxon>
        <taxon>Fabrea</taxon>
    </lineage>
</organism>
<dbReference type="AlphaFoldDB" id="A0A7S3IBI4"/>
<name>A0A7S3IBI4_9CILI</name>
<gene>
    <name evidence="1" type="ORF">FSAL1345_LOCUS1558</name>
</gene>
<evidence type="ECO:0000313" key="1">
    <source>
        <dbReference type="EMBL" id="CAE0318289.1"/>
    </source>
</evidence>